<dbReference type="PhylomeDB" id="A0A060T645"/>
<sequence length="315" mass="36790">MNINFALVEGALSMDCKKNAVDAFGALLMLGLGAWITGYSLLAIVLSAVMDTKVREAIECVYVNCMWLAVKTLFEDHQYLNIQVTGQELCDSSAVIISNHLSKLDYFVLGCLSQRCNLNGRCNFFVWRHCVKFPDFRMLLCKLKYTQNWTVRPNELQRKLRPIIMSDLPFWLIIFPEVDKLSESILIKNTEASKQNKSPVYYNLLAPRFPAFRDTISVLRKTQRPIYIYDATFKYWGEADKNGTKEHIDRAPTVTDILFNHNTQWFVRIHVNQVLMDALPKKKRKLDKWLEKTWVSKDKRLNPKRRMFQKRPKPT</sequence>
<evidence type="ECO:0000313" key="3">
    <source>
        <dbReference type="EMBL" id="CDP34641.1"/>
    </source>
</evidence>
<accession>A0A060T645</accession>
<keyword evidence="1" id="KW-0472">Membrane</keyword>
<name>A0A060T645_BLAAD</name>
<dbReference type="InterPro" id="IPR002123">
    <property type="entry name" value="Plipid/glycerol_acylTrfase"/>
</dbReference>
<dbReference type="Pfam" id="PF01553">
    <property type="entry name" value="Acyltransferase"/>
    <property type="match status" value="1"/>
</dbReference>
<dbReference type="GO" id="GO:0036149">
    <property type="term" value="P:phosphatidylinositol acyl-chain remodeling"/>
    <property type="evidence" value="ECO:0007669"/>
    <property type="project" value="TreeGrafter"/>
</dbReference>
<evidence type="ECO:0000256" key="1">
    <source>
        <dbReference type="SAM" id="Phobius"/>
    </source>
</evidence>
<feature type="transmembrane region" description="Helical" evidence="1">
    <location>
        <begin position="23"/>
        <end position="46"/>
    </location>
</feature>
<feature type="domain" description="Phospholipid/glycerol acyltransferase" evidence="2">
    <location>
        <begin position="82"/>
        <end position="177"/>
    </location>
</feature>
<reference evidence="3" key="2">
    <citation type="submission" date="2014-06" db="EMBL/GenBank/DDBJ databases">
        <title>The complete genome of Blastobotrys (Arxula) adeninivorans LS3 - a yeast of biotechnological interest.</title>
        <authorList>
            <person name="Kunze G."/>
            <person name="Gaillardin C."/>
            <person name="Czernicka M."/>
            <person name="Durrens P."/>
            <person name="Martin T."/>
            <person name="Boer E."/>
            <person name="Gabaldon T."/>
            <person name="Cruz J."/>
            <person name="Talla E."/>
            <person name="Marck C."/>
            <person name="Goffeau A."/>
            <person name="Barbe V."/>
            <person name="Baret P."/>
            <person name="Baronian K."/>
            <person name="Beier S."/>
            <person name="Bleykasten C."/>
            <person name="Bode R."/>
            <person name="Casaregola S."/>
            <person name="Despons L."/>
            <person name="Fairhead C."/>
            <person name="Giersberg M."/>
            <person name="Gierski P."/>
            <person name="Hahnel U."/>
            <person name="Hartmann A."/>
            <person name="Jankowska D."/>
            <person name="Jubin C."/>
            <person name="Jung P."/>
            <person name="Lafontaine I."/>
            <person name="Leh-Louis V."/>
            <person name="Lemaire M."/>
            <person name="Marcet-Houben M."/>
            <person name="Mascher M."/>
            <person name="Morel G."/>
            <person name="Richard G.-F."/>
            <person name="Riechen J."/>
            <person name="Sacerdot C."/>
            <person name="Sarkar A."/>
            <person name="Savel G."/>
            <person name="Schacherer J."/>
            <person name="Sherman D."/>
            <person name="Straub M.-L."/>
            <person name="Stein N."/>
            <person name="Thierry A."/>
            <person name="Trautwein-Schult A."/>
            <person name="Westhof E."/>
            <person name="Worch S."/>
            <person name="Dujon B."/>
            <person name="Souciet J.-L."/>
            <person name="Wincker P."/>
            <person name="Scholz U."/>
            <person name="Neuveglise N."/>
        </authorList>
    </citation>
    <scope>NUCLEOTIDE SEQUENCE</scope>
    <source>
        <strain evidence="3">LS3</strain>
    </source>
</reference>
<dbReference type="EMBL" id="HG937693">
    <property type="protein sequence ID" value="CDP34641.1"/>
    <property type="molecule type" value="Genomic_DNA"/>
</dbReference>
<dbReference type="AlphaFoldDB" id="A0A060T645"/>
<dbReference type="PANTHER" id="PTHR10983">
    <property type="entry name" value="1-ACYLGLYCEROL-3-PHOSPHATE ACYLTRANSFERASE-RELATED"/>
    <property type="match status" value="1"/>
</dbReference>
<protein>
    <submittedName>
        <fullName evidence="3">ARAD1C17138p</fullName>
    </submittedName>
</protein>
<keyword evidence="1" id="KW-1133">Transmembrane helix</keyword>
<evidence type="ECO:0000259" key="2">
    <source>
        <dbReference type="Pfam" id="PF01553"/>
    </source>
</evidence>
<dbReference type="PANTHER" id="PTHR10983:SF70">
    <property type="entry name" value="PROTEIN MUM3"/>
    <property type="match status" value="1"/>
</dbReference>
<keyword evidence="1" id="KW-0812">Transmembrane</keyword>
<dbReference type="SUPFAM" id="SSF69593">
    <property type="entry name" value="Glycerol-3-phosphate (1)-acyltransferase"/>
    <property type="match status" value="1"/>
</dbReference>
<reference evidence="3" key="1">
    <citation type="submission" date="2014-02" db="EMBL/GenBank/DDBJ databases">
        <authorList>
            <person name="Genoscope - CEA"/>
        </authorList>
    </citation>
    <scope>NUCLEOTIDE SEQUENCE</scope>
    <source>
        <strain evidence="3">LS3</strain>
    </source>
</reference>
<gene>
    <name evidence="3" type="ORF">GNLVRS02_ARAD1C17138g</name>
</gene>
<organism evidence="3">
    <name type="scientific">Blastobotrys adeninivorans</name>
    <name type="common">Yeast</name>
    <name type="synonym">Arxula adeninivorans</name>
    <dbReference type="NCBI Taxonomy" id="409370"/>
    <lineage>
        <taxon>Eukaryota</taxon>
        <taxon>Fungi</taxon>
        <taxon>Dikarya</taxon>
        <taxon>Ascomycota</taxon>
        <taxon>Saccharomycotina</taxon>
        <taxon>Dipodascomycetes</taxon>
        <taxon>Dipodascales</taxon>
        <taxon>Trichomonascaceae</taxon>
        <taxon>Blastobotrys</taxon>
    </lineage>
</organism>
<proteinExistence type="predicted"/>
<dbReference type="GO" id="GO:0005783">
    <property type="term" value="C:endoplasmic reticulum"/>
    <property type="evidence" value="ECO:0007669"/>
    <property type="project" value="TreeGrafter"/>
</dbReference>
<dbReference type="GO" id="GO:0016746">
    <property type="term" value="F:acyltransferase activity"/>
    <property type="evidence" value="ECO:0007669"/>
    <property type="project" value="InterPro"/>
</dbReference>